<proteinExistence type="predicted"/>
<feature type="region of interest" description="Disordered" evidence="1">
    <location>
        <begin position="30"/>
        <end position="78"/>
    </location>
</feature>
<comment type="caution">
    <text evidence="3">The sequence shown here is derived from an EMBL/GenBank/DDBJ whole genome shotgun (WGS) entry which is preliminary data.</text>
</comment>
<evidence type="ECO:0000313" key="3">
    <source>
        <dbReference type="EMBL" id="GAB47106.1"/>
    </source>
</evidence>
<sequence length="168" mass="16655">MKRSFCALVLALPLALGACGTAADKEAANQQSSKDTAATSQSSGDSTPATGATSGSTPTDPSQQVGPSRTAGAPVIGADQGKVEVTGCKAGKNGVDITAKITNTTKEKRSYIATVMVYDGDKKVAGSAAVMADAIPAGETAEATGASNKPVKGNVTCDVAQIDSMPMS</sequence>
<keyword evidence="4" id="KW-1185">Reference proteome</keyword>
<dbReference type="AlphaFoldDB" id="H5UMZ8"/>
<dbReference type="PROSITE" id="PS51257">
    <property type="entry name" value="PROKAR_LIPOPROTEIN"/>
    <property type="match status" value="1"/>
</dbReference>
<feature type="compositionally biased region" description="Polar residues" evidence="1">
    <location>
        <begin position="30"/>
        <end position="41"/>
    </location>
</feature>
<feature type="signal peptide" evidence="2">
    <location>
        <begin position="1"/>
        <end position="22"/>
    </location>
</feature>
<evidence type="ECO:0000256" key="1">
    <source>
        <dbReference type="SAM" id="MobiDB-lite"/>
    </source>
</evidence>
<reference evidence="3 4" key="1">
    <citation type="submission" date="2012-02" db="EMBL/GenBank/DDBJ databases">
        <title>Whole genome shotgun sequence of Mobilicoccus pelagius NBRC 104925.</title>
        <authorList>
            <person name="Yoshida Y."/>
            <person name="Hosoyama A."/>
            <person name="Tsuchikane K."/>
            <person name="Katsumata H."/>
            <person name="Yamazaki S."/>
            <person name="Fujita N."/>
        </authorList>
    </citation>
    <scope>NUCLEOTIDE SEQUENCE [LARGE SCALE GENOMIC DNA]</scope>
    <source>
        <strain evidence="3 4">NBRC 104925</strain>
    </source>
</reference>
<dbReference type="Proteomes" id="UP000004367">
    <property type="component" value="Unassembled WGS sequence"/>
</dbReference>
<dbReference type="EMBL" id="BAFE01000003">
    <property type="protein sequence ID" value="GAB47106.1"/>
    <property type="molecule type" value="Genomic_DNA"/>
</dbReference>
<gene>
    <name evidence="3" type="ORF">MOPEL_003_01310</name>
</gene>
<name>H5UMZ8_9MICO</name>
<dbReference type="OrthoDB" id="9982229at2"/>
<protein>
    <recommendedName>
        <fullName evidence="5">Lipoprotein</fullName>
    </recommendedName>
</protein>
<feature type="chain" id="PRO_5039131992" description="Lipoprotein" evidence="2">
    <location>
        <begin position="23"/>
        <end position="168"/>
    </location>
</feature>
<keyword evidence="2" id="KW-0732">Signal</keyword>
<feature type="compositionally biased region" description="Low complexity" evidence="1">
    <location>
        <begin position="42"/>
        <end position="62"/>
    </location>
</feature>
<evidence type="ECO:0000256" key="2">
    <source>
        <dbReference type="SAM" id="SignalP"/>
    </source>
</evidence>
<evidence type="ECO:0000313" key="4">
    <source>
        <dbReference type="Proteomes" id="UP000004367"/>
    </source>
</evidence>
<dbReference type="eggNOG" id="ENOG50329AJ">
    <property type="taxonomic scope" value="Bacteria"/>
</dbReference>
<accession>H5UMZ8</accession>
<evidence type="ECO:0008006" key="5">
    <source>
        <dbReference type="Google" id="ProtNLM"/>
    </source>
</evidence>
<organism evidence="3 4">
    <name type="scientific">Mobilicoccus pelagius NBRC 104925</name>
    <dbReference type="NCBI Taxonomy" id="1089455"/>
    <lineage>
        <taxon>Bacteria</taxon>
        <taxon>Bacillati</taxon>
        <taxon>Actinomycetota</taxon>
        <taxon>Actinomycetes</taxon>
        <taxon>Micrococcales</taxon>
        <taxon>Dermatophilaceae</taxon>
        <taxon>Mobilicoccus</taxon>
    </lineage>
</organism>
<dbReference type="RefSeq" id="WP_009481004.1">
    <property type="nucleotide sequence ID" value="NZ_BAFE01000003.1"/>
</dbReference>